<dbReference type="PROSITE" id="PS50929">
    <property type="entry name" value="ABC_TM1F"/>
    <property type="match status" value="1"/>
</dbReference>
<evidence type="ECO:0000259" key="10">
    <source>
        <dbReference type="PROSITE" id="PS50929"/>
    </source>
</evidence>
<dbReference type="GO" id="GO:0005524">
    <property type="term" value="F:ATP binding"/>
    <property type="evidence" value="ECO:0007669"/>
    <property type="project" value="UniProtKB-KW"/>
</dbReference>
<dbReference type="InterPro" id="IPR011527">
    <property type="entry name" value="ABC1_TM_dom"/>
</dbReference>
<accession>A0A644TI11</accession>
<dbReference type="Gene3D" id="3.40.50.300">
    <property type="entry name" value="P-loop containing nucleotide triphosphate hydrolases"/>
    <property type="match status" value="1"/>
</dbReference>
<evidence type="ECO:0000256" key="2">
    <source>
        <dbReference type="ARBA" id="ARBA00022448"/>
    </source>
</evidence>
<evidence type="ECO:0000256" key="8">
    <source>
        <dbReference type="SAM" id="Phobius"/>
    </source>
</evidence>
<dbReference type="PROSITE" id="PS00211">
    <property type="entry name" value="ABC_TRANSPORTER_1"/>
    <property type="match status" value="1"/>
</dbReference>
<keyword evidence="3 8" id="KW-0812">Transmembrane</keyword>
<dbReference type="GO" id="GO:0016887">
    <property type="term" value="F:ATP hydrolysis activity"/>
    <property type="evidence" value="ECO:0007669"/>
    <property type="project" value="InterPro"/>
</dbReference>
<dbReference type="Gene3D" id="1.20.1560.10">
    <property type="entry name" value="ABC transporter type 1, transmembrane domain"/>
    <property type="match status" value="1"/>
</dbReference>
<feature type="transmembrane region" description="Helical" evidence="8">
    <location>
        <begin position="393"/>
        <end position="410"/>
    </location>
</feature>
<dbReference type="Pfam" id="PF00664">
    <property type="entry name" value="ABC_membrane"/>
    <property type="match status" value="1"/>
</dbReference>
<dbReference type="PANTHER" id="PTHR43394:SF1">
    <property type="entry name" value="ATP-BINDING CASSETTE SUB-FAMILY B MEMBER 10, MITOCHONDRIAL"/>
    <property type="match status" value="1"/>
</dbReference>
<dbReference type="InterPro" id="IPR003439">
    <property type="entry name" value="ABC_transporter-like_ATP-bd"/>
</dbReference>
<sequence length="695" mass="76884">MAEFFETDDVTKGYDSTITSRILSYMKPHRGIAIAALLALIVSTAGELLSPVLIRRAIDDALMKTWFSVSAGVEGSVLKLSGSDPRIGDRIYLRSSRFSALSSKDKASLAASGAFDPREVYVFPLEPESGEQAALLSAHPELFTLGAGHGVISVEALRSLPSAEARALRRADSALVLHYVLVLGMILLAILASTFVMVYFSNLLGLRVMKDIRMQLFGHVLSRSFAFLNKQPVGRLVTRMTSDVETINQFFTDVLSAFIKDASIMAGALAVLYFFDLRLALVVTASLPIVLIVANVARKKARDAFRNQRRWTSKVNSYISEHISGVEVVKLFRREKKSKAEFAEHNEHLKRANLGEMYVFAAFRPAVDFMATLTTALSLCAGAWLYLSHSISLGTLIAFVNLISMFYSPIKDLSEKYILLQSAMAGGERIFTLLDTDETILDRPSLPMPGKIRGHIEFDRVWFAYKEEEWVLKDLSFTMDPGQMVAIVGYTGAGKTTIANLVTRFWDIQQGEIRIDGLPVKELPLQGLRTSIQPVPQEVFLFSGTIAENIRLGGDVSLERMKLAAEAVHANEFIEALPDKYDTQLSEGGSNISQGQRQLLSFARVLAHDPAIIILDEATSSVDTETEKLIQRGIEGLLAGRTSIVIAHRLSTIRHADKIIVLAKGRIAETGKHDELIKRRGLYWNLYRLQNSGLV</sequence>
<dbReference type="FunFam" id="3.40.50.300:FF:000287">
    <property type="entry name" value="Multidrug ABC transporter ATP-binding protein"/>
    <property type="match status" value="1"/>
</dbReference>
<gene>
    <name evidence="11" type="primary">btuD_35</name>
    <name evidence="11" type="ORF">SDC9_12237</name>
</gene>
<evidence type="ECO:0000256" key="4">
    <source>
        <dbReference type="ARBA" id="ARBA00022741"/>
    </source>
</evidence>
<feature type="transmembrane region" description="Helical" evidence="8">
    <location>
        <begin position="176"/>
        <end position="200"/>
    </location>
</feature>
<comment type="caution">
    <text evidence="11">The sequence shown here is derived from an EMBL/GenBank/DDBJ whole genome shotgun (WGS) entry which is preliminary data.</text>
</comment>
<dbReference type="CDD" id="cd18544">
    <property type="entry name" value="ABC_6TM_TmrA_like"/>
    <property type="match status" value="1"/>
</dbReference>
<dbReference type="CDD" id="cd03254">
    <property type="entry name" value="ABCC_Glucan_exporter_like"/>
    <property type="match status" value="1"/>
</dbReference>
<evidence type="ECO:0000256" key="3">
    <source>
        <dbReference type="ARBA" id="ARBA00022692"/>
    </source>
</evidence>
<comment type="subcellular location">
    <subcellularLocation>
        <location evidence="1">Membrane</location>
        <topology evidence="1">Multi-pass membrane protein</topology>
    </subcellularLocation>
</comment>
<feature type="transmembrane region" description="Helical" evidence="8">
    <location>
        <begin position="279"/>
        <end position="297"/>
    </location>
</feature>
<reference evidence="11" key="1">
    <citation type="submission" date="2019-08" db="EMBL/GenBank/DDBJ databases">
        <authorList>
            <person name="Kucharzyk K."/>
            <person name="Murdoch R.W."/>
            <person name="Higgins S."/>
            <person name="Loffler F."/>
        </authorList>
    </citation>
    <scope>NUCLEOTIDE SEQUENCE</scope>
</reference>
<keyword evidence="6 8" id="KW-1133">Transmembrane helix</keyword>
<dbReference type="SUPFAM" id="SSF90123">
    <property type="entry name" value="ABC transporter transmembrane region"/>
    <property type="match status" value="1"/>
</dbReference>
<evidence type="ECO:0000313" key="11">
    <source>
        <dbReference type="EMBL" id="MPL66553.1"/>
    </source>
</evidence>
<dbReference type="GO" id="GO:0016020">
    <property type="term" value="C:membrane"/>
    <property type="evidence" value="ECO:0007669"/>
    <property type="project" value="UniProtKB-SubCell"/>
</dbReference>
<dbReference type="PANTHER" id="PTHR43394">
    <property type="entry name" value="ATP-DEPENDENT PERMEASE MDL1, MITOCHONDRIAL"/>
    <property type="match status" value="1"/>
</dbReference>
<dbReference type="InterPro" id="IPR039421">
    <property type="entry name" value="Type_1_exporter"/>
</dbReference>
<keyword evidence="7 8" id="KW-0472">Membrane</keyword>
<evidence type="ECO:0000256" key="5">
    <source>
        <dbReference type="ARBA" id="ARBA00022840"/>
    </source>
</evidence>
<feature type="domain" description="ABC transmembrane type-1" evidence="10">
    <location>
        <begin position="34"/>
        <end position="422"/>
    </location>
</feature>
<evidence type="ECO:0000256" key="1">
    <source>
        <dbReference type="ARBA" id="ARBA00004141"/>
    </source>
</evidence>
<dbReference type="PROSITE" id="PS50893">
    <property type="entry name" value="ABC_TRANSPORTER_2"/>
    <property type="match status" value="1"/>
</dbReference>
<organism evidence="11">
    <name type="scientific">bioreactor metagenome</name>
    <dbReference type="NCBI Taxonomy" id="1076179"/>
    <lineage>
        <taxon>unclassified sequences</taxon>
        <taxon>metagenomes</taxon>
        <taxon>ecological metagenomes</taxon>
    </lineage>
</organism>
<evidence type="ECO:0000259" key="9">
    <source>
        <dbReference type="PROSITE" id="PS50893"/>
    </source>
</evidence>
<dbReference type="InterPro" id="IPR027417">
    <property type="entry name" value="P-loop_NTPase"/>
</dbReference>
<feature type="transmembrane region" description="Helical" evidence="8">
    <location>
        <begin position="32"/>
        <end position="54"/>
    </location>
</feature>
<dbReference type="GO" id="GO:0015421">
    <property type="term" value="F:ABC-type oligopeptide transporter activity"/>
    <property type="evidence" value="ECO:0007669"/>
    <property type="project" value="TreeGrafter"/>
</dbReference>
<dbReference type="Pfam" id="PF00005">
    <property type="entry name" value="ABC_tran"/>
    <property type="match status" value="1"/>
</dbReference>
<name>A0A644TI11_9ZZZZ</name>
<dbReference type="InterPro" id="IPR003593">
    <property type="entry name" value="AAA+_ATPase"/>
</dbReference>
<evidence type="ECO:0000256" key="6">
    <source>
        <dbReference type="ARBA" id="ARBA00022989"/>
    </source>
</evidence>
<evidence type="ECO:0000256" key="7">
    <source>
        <dbReference type="ARBA" id="ARBA00023136"/>
    </source>
</evidence>
<dbReference type="SUPFAM" id="SSF52540">
    <property type="entry name" value="P-loop containing nucleoside triphosphate hydrolases"/>
    <property type="match status" value="1"/>
</dbReference>
<protein>
    <submittedName>
        <fullName evidence="11">Vitamin B12 import ATP-binding protein BtuD</fullName>
    </submittedName>
</protein>
<keyword evidence="4" id="KW-0547">Nucleotide-binding</keyword>
<dbReference type="InterPro" id="IPR017871">
    <property type="entry name" value="ABC_transporter-like_CS"/>
</dbReference>
<keyword evidence="2" id="KW-0813">Transport</keyword>
<dbReference type="EMBL" id="VSSQ01000032">
    <property type="protein sequence ID" value="MPL66553.1"/>
    <property type="molecule type" value="Genomic_DNA"/>
</dbReference>
<dbReference type="SMART" id="SM00382">
    <property type="entry name" value="AAA"/>
    <property type="match status" value="1"/>
</dbReference>
<proteinExistence type="predicted"/>
<keyword evidence="5 11" id="KW-0067">ATP-binding</keyword>
<dbReference type="AlphaFoldDB" id="A0A644TI11"/>
<feature type="domain" description="ABC transporter" evidence="9">
    <location>
        <begin position="456"/>
        <end position="689"/>
    </location>
</feature>
<dbReference type="InterPro" id="IPR036640">
    <property type="entry name" value="ABC1_TM_sf"/>
</dbReference>